<keyword evidence="7" id="KW-1185">Reference proteome</keyword>
<dbReference type="PANTHER" id="PTHR13861">
    <property type="entry name" value="VACUOLAR ATP SYNTHASE SUBUNIT F"/>
    <property type="match status" value="1"/>
</dbReference>
<dbReference type="GO" id="GO:0033180">
    <property type="term" value="C:proton-transporting V-type ATPase, V1 domain"/>
    <property type="evidence" value="ECO:0007669"/>
    <property type="project" value="InterPro"/>
</dbReference>
<keyword evidence="2 5" id="KW-0813">Transport</keyword>
<comment type="subunit">
    <text evidence="5">V-ATPase is a heteromultimeric enzyme made up of two complexes: the ATP-hydrolytic V1 complex and the proton translocation V0 complex.</text>
</comment>
<organism evidence="6 7">
    <name type="scientific">Elliptochloris bilobata</name>
    <dbReference type="NCBI Taxonomy" id="381761"/>
    <lineage>
        <taxon>Eukaryota</taxon>
        <taxon>Viridiplantae</taxon>
        <taxon>Chlorophyta</taxon>
        <taxon>core chlorophytes</taxon>
        <taxon>Trebouxiophyceae</taxon>
        <taxon>Trebouxiophyceae incertae sedis</taxon>
        <taxon>Elliptochloris clade</taxon>
        <taxon>Elliptochloris</taxon>
    </lineage>
</organism>
<proteinExistence type="inferred from homology"/>
<keyword evidence="4 5" id="KW-0406">Ion transport</keyword>
<comment type="similarity">
    <text evidence="1 5">Belongs to the V-ATPase F subunit family.</text>
</comment>
<evidence type="ECO:0000256" key="4">
    <source>
        <dbReference type="ARBA" id="ARBA00023065"/>
    </source>
</evidence>
<reference evidence="6 7" key="1">
    <citation type="journal article" date="2024" name="Nat. Commun.">
        <title>Phylogenomics reveals the evolutionary origins of lichenization in chlorophyte algae.</title>
        <authorList>
            <person name="Puginier C."/>
            <person name="Libourel C."/>
            <person name="Otte J."/>
            <person name="Skaloud P."/>
            <person name="Haon M."/>
            <person name="Grisel S."/>
            <person name="Petersen M."/>
            <person name="Berrin J.G."/>
            <person name="Delaux P.M."/>
            <person name="Dal Grande F."/>
            <person name="Keller J."/>
        </authorList>
    </citation>
    <scope>NUCLEOTIDE SEQUENCE [LARGE SCALE GENOMIC DNA]</scope>
    <source>
        <strain evidence="6 7">SAG 245.80</strain>
    </source>
</reference>
<evidence type="ECO:0000256" key="1">
    <source>
        <dbReference type="ARBA" id="ARBA00010148"/>
    </source>
</evidence>
<dbReference type="NCBIfam" id="TIGR01101">
    <property type="entry name" value="V_ATP_synt_F"/>
    <property type="match status" value="1"/>
</dbReference>
<comment type="caution">
    <text evidence="6">The sequence shown here is derived from an EMBL/GenBank/DDBJ whole genome shotgun (WGS) entry which is preliminary data.</text>
</comment>
<dbReference type="SUPFAM" id="SSF159468">
    <property type="entry name" value="AtpF-like"/>
    <property type="match status" value="1"/>
</dbReference>
<dbReference type="InterPro" id="IPR036906">
    <property type="entry name" value="ATPase_V1_fsu_sf"/>
</dbReference>
<dbReference type="FunFam" id="3.40.50.10580:FF:000004">
    <property type="entry name" value="V-type proton ATPase subunit F"/>
    <property type="match status" value="1"/>
</dbReference>
<dbReference type="Gene3D" id="3.40.50.10580">
    <property type="entry name" value="ATPase, V1 complex, subunit F"/>
    <property type="match status" value="1"/>
</dbReference>
<sequence length="124" mass="13581">MAQAGLPDGRLLAVIGDEDTVTGFLLAGVGNVDLRRKGNFLVVNEKTTVKKVEDAFKDYTQREDIAILLINQHVANLIRHLINNYARPVPAILEIPSKEHPYDPNQDSILLRVKNVLGGDLGAA</sequence>
<keyword evidence="3 5" id="KW-0375">Hydrogen ion transport</keyword>
<dbReference type="InterPro" id="IPR008218">
    <property type="entry name" value="ATPase_V1-cplx_f_g_su"/>
</dbReference>
<dbReference type="Proteomes" id="UP001445335">
    <property type="component" value="Unassembled WGS sequence"/>
</dbReference>
<accession>A0AAW1SF28</accession>
<evidence type="ECO:0000256" key="5">
    <source>
        <dbReference type="PIRNR" id="PIRNR015945"/>
    </source>
</evidence>
<name>A0AAW1SF28_9CHLO</name>
<dbReference type="GO" id="GO:0046961">
    <property type="term" value="F:proton-transporting ATPase activity, rotational mechanism"/>
    <property type="evidence" value="ECO:0007669"/>
    <property type="project" value="InterPro"/>
</dbReference>
<dbReference type="EMBL" id="JALJOU010000004">
    <property type="protein sequence ID" value="KAK9844164.1"/>
    <property type="molecule type" value="Genomic_DNA"/>
</dbReference>
<dbReference type="InterPro" id="IPR005772">
    <property type="entry name" value="ATPase_V1-cplx_fsu_euk"/>
</dbReference>
<evidence type="ECO:0000313" key="7">
    <source>
        <dbReference type="Proteomes" id="UP001445335"/>
    </source>
</evidence>
<evidence type="ECO:0000256" key="2">
    <source>
        <dbReference type="ARBA" id="ARBA00022448"/>
    </source>
</evidence>
<gene>
    <name evidence="6" type="ORF">WJX81_006640</name>
</gene>
<dbReference type="PIRSF" id="PIRSF015945">
    <property type="entry name" value="ATPase_V1_F_euk"/>
    <property type="match status" value="1"/>
</dbReference>
<comment type="function">
    <text evidence="5">Subunit of the V1 complex of vacuolar(H+)-ATPase (V-ATPase), a multisubunit enzyme composed of a peripheral complex (V1) that hydrolyzes ATP and a membrane integral complex (V0) that translocates protons. V-ATPase is responsible for acidifying and maintaining the pH of intracellular compartments.</text>
</comment>
<dbReference type="Pfam" id="PF01990">
    <property type="entry name" value="ATP-synt_F"/>
    <property type="match status" value="1"/>
</dbReference>
<dbReference type="PANTHER" id="PTHR13861:SF2">
    <property type="entry name" value="V-TYPE PROTON ATPASE SUBUNIT F"/>
    <property type="match status" value="1"/>
</dbReference>
<dbReference type="AlphaFoldDB" id="A0AAW1SF28"/>
<evidence type="ECO:0000256" key="3">
    <source>
        <dbReference type="ARBA" id="ARBA00022781"/>
    </source>
</evidence>
<protein>
    <recommendedName>
        <fullName evidence="5">V-type proton ATPase subunit F</fullName>
    </recommendedName>
</protein>
<evidence type="ECO:0000313" key="6">
    <source>
        <dbReference type="EMBL" id="KAK9844164.1"/>
    </source>
</evidence>